<protein>
    <submittedName>
        <fullName evidence="1">Class I SAM-dependent methyltransferase</fullName>
    </submittedName>
</protein>
<keyword evidence="2" id="KW-1185">Reference proteome</keyword>
<reference evidence="1" key="1">
    <citation type="submission" date="2022-10" db="EMBL/GenBank/DDBJ databases">
        <title>Rhodococcus ferula Z13 complete genome.</title>
        <authorList>
            <person name="Long X."/>
            <person name="Zang M."/>
        </authorList>
    </citation>
    <scope>NUCLEOTIDE SEQUENCE</scope>
    <source>
        <strain evidence="1">Z13</strain>
    </source>
</reference>
<keyword evidence="1" id="KW-0808">Transferase</keyword>
<accession>A0ACD4DAX6</accession>
<name>A0ACD4DAX6_9NOCA</name>
<gene>
    <name evidence="1" type="ORF">OED52_10615</name>
</gene>
<organism evidence="1 2">
    <name type="scientific">Rhodococcus sacchari</name>
    <dbReference type="NCBI Taxonomy" id="2962047"/>
    <lineage>
        <taxon>Bacteria</taxon>
        <taxon>Bacillati</taxon>
        <taxon>Actinomycetota</taxon>
        <taxon>Actinomycetes</taxon>
        <taxon>Mycobacteriales</taxon>
        <taxon>Nocardiaceae</taxon>
        <taxon>Rhodococcus</taxon>
    </lineage>
</organism>
<sequence>MSTRSDGDDWDIVSSVGRTALGVATVRALESERPDPLIDDPFARWFVEAAGDPHFTALLADPSPLEAMPFFFPGFMGLRTRYFDDYFVAASAGRIRQAVVLASGLDDRAYRLPWQPGTVIFEIDRASVLDFKQAVLDEHDVRPRAELRTVAVDLREDWPAALADAGFDAHRPTAWSAEGLLAYLPGPAHDALFARIDAVSAPGSRVALNDFGRDDHVRQLTELRERFGGADPFGGVDVTELFYDDARASPADWLGEHGWWVEPASTAGLAERYGTPIPPLPPDLGALEEFAREPTYLTATKR</sequence>
<evidence type="ECO:0000313" key="1">
    <source>
        <dbReference type="EMBL" id="UYP17189.1"/>
    </source>
</evidence>
<dbReference type="EMBL" id="CP107551">
    <property type="protein sequence ID" value="UYP17189.1"/>
    <property type="molecule type" value="Genomic_DNA"/>
</dbReference>
<dbReference type="Proteomes" id="UP001156484">
    <property type="component" value="Chromosome"/>
</dbReference>
<keyword evidence="1" id="KW-0489">Methyltransferase</keyword>
<proteinExistence type="predicted"/>
<evidence type="ECO:0000313" key="2">
    <source>
        <dbReference type="Proteomes" id="UP001156484"/>
    </source>
</evidence>